<dbReference type="SUPFAM" id="SSF56935">
    <property type="entry name" value="Porins"/>
    <property type="match status" value="1"/>
</dbReference>
<evidence type="ECO:0000256" key="15">
    <source>
        <dbReference type="SAM" id="SignalP"/>
    </source>
</evidence>
<dbReference type="PANTHER" id="PTHR32552:SF81">
    <property type="entry name" value="TONB-DEPENDENT OUTER MEMBRANE RECEPTOR"/>
    <property type="match status" value="1"/>
</dbReference>
<organism evidence="18 19">
    <name type="scientific">Pseudolysobacter antarcticus</name>
    <dbReference type="NCBI Taxonomy" id="2511995"/>
    <lineage>
        <taxon>Bacteria</taxon>
        <taxon>Pseudomonadati</taxon>
        <taxon>Pseudomonadota</taxon>
        <taxon>Gammaproteobacteria</taxon>
        <taxon>Lysobacterales</taxon>
        <taxon>Rhodanobacteraceae</taxon>
        <taxon>Pseudolysobacter</taxon>
    </lineage>
</organism>
<evidence type="ECO:0000259" key="17">
    <source>
        <dbReference type="Pfam" id="PF07715"/>
    </source>
</evidence>
<dbReference type="RefSeq" id="WP_129833517.1">
    <property type="nucleotide sequence ID" value="NZ_CP035704.1"/>
</dbReference>
<reference evidence="18 19" key="1">
    <citation type="submission" date="2019-01" db="EMBL/GenBank/DDBJ databases">
        <title>Pseudolysobacter antarctica gen. nov., sp. nov., isolated from Fildes Peninsula, Antarctica.</title>
        <authorList>
            <person name="Wei Z."/>
            <person name="Peng F."/>
        </authorList>
    </citation>
    <scope>NUCLEOTIDE SEQUENCE [LARGE SCALE GENOMIC DNA]</scope>
    <source>
        <strain evidence="18 19">AQ6-296</strain>
    </source>
</reference>
<dbReference type="EMBL" id="CP035704">
    <property type="protein sequence ID" value="QBB70970.1"/>
    <property type="molecule type" value="Genomic_DNA"/>
</dbReference>
<dbReference type="InterPro" id="IPR000531">
    <property type="entry name" value="Beta-barrel_TonB"/>
</dbReference>
<comment type="similarity">
    <text evidence="12 14">Belongs to the TonB-dependent receptor family.</text>
</comment>
<dbReference type="AlphaFoldDB" id="A0A411HKQ0"/>
<protein>
    <submittedName>
        <fullName evidence="18">TonB-dependent receptor</fullName>
    </submittedName>
</protein>
<evidence type="ECO:0000256" key="6">
    <source>
        <dbReference type="ARBA" id="ARBA00022729"/>
    </source>
</evidence>
<dbReference type="GO" id="GO:0009279">
    <property type="term" value="C:cell outer membrane"/>
    <property type="evidence" value="ECO:0007669"/>
    <property type="project" value="UniProtKB-SubCell"/>
</dbReference>
<evidence type="ECO:0000256" key="1">
    <source>
        <dbReference type="ARBA" id="ARBA00004571"/>
    </source>
</evidence>
<evidence type="ECO:0000256" key="2">
    <source>
        <dbReference type="ARBA" id="ARBA00022448"/>
    </source>
</evidence>
<dbReference type="PANTHER" id="PTHR32552">
    <property type="entry name" value="FERRICHROME IRON RECEPTOR-RELATED"/>
    <property type="match status" value="1"/>
</dbReference>
<keyword evidence="9 14" id="KW-0798">TonB box</keyword>
<evidence type="ECO:0000256" key="14">
    <source>
        <dbReference type="RuleBase" id="RU003357"/>
    </source>
</evidence>
<feature type="signal peptide" evidence="15">
    <location>
        <begin position="1"/>
        <end position="22"/>
    </location>
</feature>
<keyword evidence="18" id="KW-0675">Receptor</keyword>
<dbReference type="GO" id="GO:0006826">
    <property type="term" value="P:iron ion transport"/>
    <property type="evidence" value="ECO:0007669"/>
    <property type="project" value="UniProtKB-KW"/>
</dbReference>
<dbReference type="Proteomes" id="UP000291562">
    <property type="component" value="Chromosome"/>
</dbReference>
<dbReference type="Gene3D" id="2.40.170.20">
    <property type="entry name" value="TonB-dependent receptor, beta-barrel domain"/>
    <property type="match status" value="1"/>
</dbReference>
<evidence type="ECO:0000256" key="5">
    <source>
        <dbReference type="ARBA" id="ARBA00022692"/>
    </source>
</evidence>
<evidence type="ECO:0000259" key="16">
    <source>
        <dbReference type="Pfam" id="PF00593"/>
    </source>
</evidence>
<gene>
    <name evidence="18" type="ORF">ELE36_11765</name>
</gene>
<proteinExistence type="inferred from homology"/>
<dbReference type="Pfam" id="PF00593">
    <property type="entry name" value="TonB_dep_Rec_b-barrel"/>
    <property type="match status" value="1"/>
</dbReference>
<evidence type="ECO:0000256" key="9">
    <source>
        <dbReference type="ARBA" id="ARBA00023077"/>
    </source>
</evidence>
<keyword evidence="4" id="KW-0410">Iron transport</keyword>
<keyword evidence="10 12" id="KW-0472">Membrane</keyword>
<dbReference type="KEGG" id="xbc:ELE36_11765"/>
<feature type="short sequence motif" description="TonB C-terminal box" evidence="13">
    <location>
        <begin position="745"/>
        <end position="762"/>
    </location>
</feature>
<evidence type="ECO:0000256" key="3">
    <source>
        <dbReference type="ARBA" id="ARBA00022452"/>
    </source>
</evidence>
<dbReference type="InterPro" id="IPR012910">
    <property type="entry name" value="Plug_dom"/>
</dbReference>
<keyword evidence="2 12" id="KW-0813">Transport</keyword>
<keyword evidence="19" id="KW-1185">Reference proteome</keyword>
<dbReference type="InterPro" id="IPR036942">
    <property type="entry name" value="Beta-barrel_TonB_sf"/>
</dbReference>
<keyword evidence="8" id="KW-0406">Ion transport</keyword>
<evidence type="ECO:0000256" key="12">
    <source>
        <dbReference type="PROSITE-ProRule" id="PRU01360"/>
    </source>
</evidence>
<dbReference type="PROSITE" id="PS52016">
    <property type="entry name" value="TONB_DEPENDENT_REC_3"/>
    <property type="match status" value="1"/>
</dbReference>
<sequence>MKRKHLSLAIAVVLNLSTVAYANDVADANAAADPQAASATPAATNAPGSEARLDTVTVTARRREESAQKVPVSVSAFGQEDLAELQAHTVDSLQGAVPNLNIVEGRGSSSAVNAFIRGIGQPDALQTFDPGVGIYVDDVYYSRIQGALFNMFDVSQVEVLRGPQGTLYGKNSTGGAIKIETREPGDHTEASVGVTIGDYGRVETQFYGATPLSNTVSASVAATTSDNNGYVRDNAGNKYNDDGTQSIRGKIVWHPSDTFKGVFSLDYTHQNNALTLGTPEAPLIQTDLATGARVLLTPSSGEYDFRSNTSFNPNQGQKLVHKGASAVFTWELSPSWTIKSITAYRKLDTAAFIDIDASQYQLGDVFVGLKQSQLSQEFQAQYDNGSNFHATYGLYYLNEKVPSTQYAFANDLFTLATAPVGFLRSINDDLNTKSYAAFAQANWEFVPTWTVTGGLRYTDDSKDYDRTTSTFWTAPLTSLNGTFAFNTSKSFDAWTPSVSLQKAFTDHVMGYVSANRGFKSGGFNGRANSAAEESTYNPEYVWTYEAGFKTSSDNGKLLGNISVFHSDYRDFQARVSEITNPAAPIPTFAFPVLNAAKLSMDGIEFEGVALIGDGNRLSTQIGYLNAKYDEFNDPRIALTPALAHLHDHVPFAPKVTARVAASHTFTLGDSGGLTFGGDVSYRDTTWLSVDNRDALSQKAYTLVGLYGIYDSADQHWQIQAGVRNLTDKVYKTDAQEFSSVGNIQTAYFGLPRNYYVTARYNF</sequence>
<dbReference type="InterPro" id="IPR010917">
    <property type="entry name" value="TonB_rcpt_CS"/>
</dbReference>
<dbReference type="InterPro" id="IPR039426">
    <property type="entry name" value="TonB-dep_rcpt-like"/>
</dbReference>
<evidence type="ECO:0000256" key="11">
    <source>
        <dbReference type="ARBA" id="ARBA00023237"/>
    </source>
</evidence>
<keyword evidence="7" id="KW-0408">Iron</keyword>
<evidence type="ECO:0000256" key="7">
    <source>
        <dbReference type="ARBA" id="ARBA00023004"/>
    </source>
</evidence>
<evidence type="ECO:0000256" key="8">
    <source>
        <dbReference type="ARBA" id="ARBA00023065"/>
    </source>
</evidence>
<keyword evidence="5 12" id="KW-0812">Transmembrane</keyword>
<evidence type="ECO:0000256" key="10">
    <source>
        <dbReference type="ARBA" id="ARBA00023136"/>
    </source>
</evidence>
<accession>A0A411HKQ0</accession>
<dbReference type="CDD" id="cd01347">
    <property type="entry name" value="ligand_gated_channel"/>
    <property type="match status" value="1"/>
</dbReference>
<keyword evidence="3 12" id="KW-1134">Transmembrane beta strand</keyword>
<dbReference type="PROSITE" id="PS01156">
    <property type="entry name" value="TONB_DEPENDENT_REC_2"/>
    <property type="match status" value="1"/>
</dbReference>
<evidence type="ECO:0000256" key="4">
    <source>
        <dbReference type="ARBA" id="ARBA00022496"/>
    </source>
</evidence>
<comment type="subcellular location">
    <subcellularLocation>
        <location evidence="1 12">Cell outer membrane</location>
        <topology evidence="1 12">Multi-pass membrane protein</topology>
    </subcellularLocation>
</comment>
<dbReference type="Pfam" id="PF07715">
    <property type="entry name" value="Plug"/>
    <property type="match status" value="1"/>
</dbReference>
<feature type="domain" description="TonB-dependent receptor plug" evidence="17">
    <location>
        <begin position="67"/>
        <end position="176"/>
    </location>
</feature>
<feature type="domain" description="TonB-dependent receptor-like beta-barrel" evidence="16">
    <location>
        <begin position="267"/>
        <end position="725"/>
    </location>
</feature>
<feature type="chain" id="PRO_5018984645" evidence="15">
    <location>
        <begin position="23"/>
        <end position="762"/>
    </location>
</feature>
<name>A0A411HKQ0_9GAMM</name>
<evidence type="ECO:0000313" key="18">
    <source>
        <dbReference type="EMBL" id="QBB70970.1"/>
    </source>
</evidence>
<keyword evidence="11 12" id="KW-0998">Cell outer membrane</keyword>
<dbReference type="OrthoDB" id="127311at2"/>
<evidence type="ECO:0000256" key="13">
    <source>
        <dbReference type="PROSITE-ProRule" id="PRU10144"/>
    </source>
</evidence>
<keyword evidence="6 15" id="KW-0732">Signal</keyword>
<evidence type="ECO:0000313" key="19">
    <source>
        <dbReference type="Proteomes" id="UP000291562"/>
    </source>
</evidence>